<accession>A0ABR0S503</accession>
<sequence length="65" mass="7138">MDNQKTKAPSASKNSKNDRLYASAIAVWYCHICGGGPWLRSTTPACMECSHPYCGACSIYNEAFM</sequence>
<evidence type="ECO:0000313" key="3">
    <source>
        <dbReference type="Proteomes" id="UP001338125"/>
    </source>
</evidence>
<dbReference type="Proteomes" id="UP001338125">
    <property type="component" value="Unassembled WGS sequence"/>
</dbReference>
<comment type="caution">
    <text evidence="2">The sequence shown here is derived from an EMBL/GenBank/DDBJ whole genome shotgun (WGS) entry which is preliminary data.</text>
</comment>
<protein>
    <submittedName>
        <fullName evidence="2">Uncharacterized protein</fullName>
    </submittedName>
</protein>
<keyword evidence="1" id="KW-0472">Membrane</keyword>
<dbReference type="SUPFAM" id="SSF57903">
    <property type="entry name" value="FYVE/PHD zinc finger"/>
    <property type="match status" value="1"/>
</dbReference>
<keyword evidence="1" id="KW-1133">Transmembrane helix</keyword>
<keyword evidence="3" id="KW-1185">Reference proteome</keyword>
<reference evidence="2 3" key="1">
    <citation type="submission" date="2024-01" db="EMBL/GenBank/DDBJ databases">
        <title>Complete genome of Cladobotryum mycophilum ATHUM6906.</title>
        <authorList>
            <person name="Christinaki A.C."/>
            <person name="Myridakis A.I."/>
            <person name="Kouvelis V.N."/>
        </authorList>
    </citation>
    <scope>NUCLEOTIDE SEQUENCE [LARGE SCALE GENOMIC DNA]</scope>
    <source>
        <strain evidence="2 3">ATHUM6906</strain>
    </source>
</reference>
<organism evidence="2 3">
    <name type="scientific">Cladobotryum mycophilum</name>
    <dbReference type="NCBI Taxonomy" id="491253"/>
    <lineage>
        <taxon>Eukaryota</taxon>
        <taxon>Fungi</taxon>
        <taxon>Dikarya</taxon>
        <taxon>Ascomycota</taxon>
        <taxon>Pezizomycotina</taxon>
        <taxon>Sordariomycetes</taxon>
        <taxon>Hypocreomycetidae</taxon>
        <taxon>Hypocreales</taxon>
        <taxon>Hypocreaceae</taxon>
        <taxon>Cladobotryum</taxon>
    </lineage>
</organism>
<evidence type="ECO:0000313" key="2">
    <source>
        <dbReference type="EMBL" id="KAK5987243.1"/>
    </source>
</evidence>
<name>A0ABR0S503_9HYPO</name>
<dbReference type="InterPro" id="IPR011011">
    <property type="entry name" value="Znf_FYVE_PHD"/>
</dbReference>
<proteinExistence type="predicted"/>
<keyword evidence="1" id="KW-0812">Transmembrane</keyword>
<evidence type="ECO:0000256" key="1">
    <source>
        <dbReference type="SAM" id="Phobius"/>
    </source>
</evidence>
<gene>
    <name evidence="2" type="ORF">PT974_11367</name>
</gene>
<dbReference type="EMBL" id="JAVFKD010000016">
    <property type="protein sequence ID" value="KAK5987243.1"/>
    <property type="molecule type" value="Genomic_DNA"/>
</dbReference>
<feature type="transmembrane region" description="Helical" evidence="1">
    <location>
        <begin position="20"/>
        <end position="39"/>
    </location>
</feature>